<dbReference type="Proteomes" id="UP000007953">
    <property type="component" value="Chromosome"/>
</dbReference>
<reference evidence="1 2" key="1">
    <citation type="journal article" date="2011" name="J. Bacteriol.">
        <title>Complete genome sequence of the plant pathogen Ralstonia solanacearum strain Po82.</title>
        <authorList>
            <person name="Xu J."/>
            <person name="Zheng H.J."/>
            <person name="Liu L."/>
            <person name="Pan Z.C."/>
            <person name="Prior P."/>
            <person name="Tang B."/>
            <person name="Xu J.S."/>
            <person name="Zhang H."/>
            <person name="Tian Q."/>
            <person name="Zhang L.Q."/>
            <person name="Feng J."/>
        </authorList>
    </citation>
    <scope>NUCLEOTIDE SEQUENCE [LARGE SCALE GENOMIC DNA]</scope>
    <source>
        <strain evidence="1 2">Po82</strain>
    </source>
</reference>
<dbReference type="EMBL" id="CP002819">
    <property type="protein sequence ID" value="AEG68780.1"/>
    <property type="molecule type" value="Genomic_DNA"/>
</dbReference>
<evidence type="ECO:0000313" key="1">
    <source>
        <dbReference type="EMBL" id="AEG68780.1"/>
    </source>
</evidence>
<dbReference type="KEGG" id="rsn:RSPO_c01480"/>
<name>F6G152_RALS8</name>
<dbReference type="HOGENOM" id="CLU_3157013_0_0_4"/>
<sequence length="48" mass="4983">MLDATLGRGRVADLSSVLTMSAARHRSSSGAAIRGKTTVFAKNYAKSA</sequence>
<accession>F6G152</accession>
<protein>
    <submittedName>
        <fullName evidence="1">Uncharacterized protein</fullName>
    </submittedName>
</protein>
<dbReference type="AlphaFoldDB" id="F6G152"/>
<evidence type="ECO:0000313" key="2">
    <source>
        <dbReference type="Proteomes" id="UP000007953"/>
    </source>
</evidence>
<gene>
    <name evidence="1" type="ordered locus">RSPO_c01480</name>
</gene>
<proteinExistence type="predicted"/>
<organism evidence="1 2">
    <name type="scientific">Ralstonia solanacearum (strain Po82)</name>
    <dbReference type="NCBI Taxonomy" id="1031711"/>
    <lineage>
        <taxon>Bacteria</taxon>
        <taxon>Pseudomonadati</taxon>
        <taxon>Pseudomonadota</taxon>
        <taxon>Betaproteobacteria</taxon>
        <taxon>Burkholderiales</taxon>
        <taxon>Burkholderiaceae</taxon>
        <taxon>Ralstonia</taxon>
        <taxon>Ralstonia solanacearum species complex</taxon>
    </lineage>
</organism>